<sequence length="160" mass="18127">MTEIRPYAPDHRDAVLDLVLRAWQDIMPRTRDAVPGFVYDNFYPEGWQVRQRRDVAALLEDDPAASWVALKDDLPVGILCLRAHPEDRMGEIHLLAVDPAHQRQGIGTALMARAEEILRDLGLQMVMVETVGDSGHAPARKAYEGQGFKPWPVARYFKKL</sequence>
<feature type="domain" description="N-acetyltransferase" evidence="3">
    <location>
        <begin position="2"/>
        <end position="160"/>
    </location>
</feature>
<reference evidence="4 5" key="1">
    <citation type="journal article" date="2018" name="Int. J. Syst. Evol. Microbiol.">
        <title>Pseudooceanicola lipolyticus sp. nov., a marine alphaproteobacterium, reclassification of Oceanicola flagellatus as Pseudooceanicola flagellatus comb. nov. and emended description of the genus Pseudooceanicola.</title>
        <authorList>
            <person name="Huang M.-M."/>
            <person name="Guo L.-L."/>
            <person name="Wu Y.-H."/>
            <person name="Lai Q.-L."/>
            <person name="Shao Z.-Z."/>
            <person name="Wang C.-S."/>
            <person name="Wu M."/>
            <person name="Xu X.-W."/>
        </authorList>
    </citation>
    <scope>NUCLEOTIDE SEQUENCE [LARGE SCALE GENOMIC DNA]</scope>
    <source>
        <strain evidence="4 5">Ar-45</strain>
    </source>
</reference>
<dbReference type="Gene3D" id="3.40.630.30">
    <property type="match status" value="1"/>
</dbReference>
<dbReference type="PANTHER" id="PTHR43877">
    <property type="entry name" value="AMINOALKYLPHOSPHONATE N-ACETYLTRANSFERASE-RELATED-RELATED"/>
    <property type="match status" value="1"/>
</dbReference>
<dbReference type="PROSITE" id="PS51186">
    <property type="entry name" value="GNAT"/>
    <property type="match status" value="1"/>
</dbReference>
<keyword evidence="5" id="KW-1185">Reference proteome</keyword>
<evidence type="ECO:0000259" key="3">
    <source>
        <dbReference type="PROSITE" id="PS51186"/>
    </source>
</evidence>
<protein>
    <submittedName>
        <fullName evidence="4">N-acetyltransferase</fullName>
    </submittedName>
</protein>
<keyword evidence="2" id="KW-0012">Acyltransferase</keyword>
<evidence type="ECO:0000313" key="5">
    <source>
        <dbReference type="Proteomes" id="UP000231702"/>
    </source>
</evidence>
<name>A0ABX4MMF9_9RHOB</name>
<comment type="caution">
    <text evidence="4">The sequence shown here is derived from an EMBL/GenBank/DDBJ whole genome shotgun (WGS) entry which is preliminary data.</text>
</comment>
<dbReference type="InterPro" id="IPR000182">
    <property type="entry name" value="GNAT_dom"/>
</dbReference>
<evidence type="ECO:0000256" key="2">
    <source>
        <dbReference type="ARBA" id="ARBA00023315"/>
    </source>
</evidence>
<gene>
    <name evidence="4" type="ORF">CVM39_14020</name>
</gene>
<proteinExistence type="predicted"/>
<dbReference type="Proteomes" id="UP000231702">
    <property type="component" value="Unassembled WGS sequence"/>
</dbReference>
<accession>A0ABX4MMF9</accession>
<evidence type="ECO:0000256" key="1">
    <source>
        <dbReference type="ARBA" id="ARBA00022679"/>
    </source>
</evidence>
<dbReference type="InterPro" id="IPR050832">
    <property type="entry name" value="Bact_Acetyltransf"/>
</dbReference>
<dbReference type="RefSeq" id="WP_097144679.1">
    <property type="nucleotide sequence ID" value="NZ_OBEA01000001.1"/>
</dbReference>
<dbReference type="CDD" id="cd04301">
    <property type="entry name" value="NAT_SF"/>
    <property type="match status" value="1"/>
</dbReference>
<organism evidence="4 5">
    <name type="scientific">Pseudooceanicola antarcticus</name>
    <dbReference type="NCBI Taxonomy" id="1247613"/>
    <lineage>
        <taxon>Bacteria</taxon>
        <taxon>Pseudomonadati</taxon>
        <taxon>Pseudomonadota</taxon>
        <taxon>Alphaproteobacteria</taxon>
        <taxon>Rhodobacterales</taxon>
        <taxon>Paracoccaceae</taxon>
        <taxon>Pseudooceanicola</taxon>
    </lineage>
</organism>
<dbReference type="EMBL" id="PGTD01000017">
    <property type="protein sequence ID" value="PJE28029.1"/>
    <property type="molecule type" value="Genomic_DNA"/>
</dbReference>
<dbReference type="SUPFAM" id="SSF55729">
    <property type="entry name" value="Acyl-CoA N-acyltransferases (Nat)"/>
    <property type="match status" value="1"/>
</dbReference>
<dbReference type="Pfam" id="PF00583">
    <property type="entry name" value="Acetyltransf_1"/>
    <property type="match status" value="1"/>
</dbReference>
<evidence type="ECO:0000313" key="4">
    <source>
        <dbReference type="EMBL" id="PJE28029.1"/>
    </source>
</evidence>
<keyword evidence="1" id="KW-0808">Transferase</keyword>
<dbReference type="InterPro" id="IPR016181">
    <property type="entry name" value="Acyl_CoA_acyltransferase"/>
</dbReference>